<gene>
    <name evidence="1" type="ORF">Vadar_028262</name>
</gene>
<evidence type="ECO:0000313" key="1">
    <source>
        <dbReference type="EMBL" id="KAH7850124.1"/>
    </source>
</evidence>
<protein>
    <submittedName>
        <fullName evidence="1">Uncharacterized protein</fullName>
    </submittedName>
</protein>
<dbReference type="EMBL" id="CM037157">
    <property type="protein sequence ID" value="KAH7850124.1"/>
    <property type="molecule type" value="Genomic_DNA"/>
</dbReference>
<name>A0ACB7YAL8_9ERIC</name>
<proteinExistence type="predicted"/>
<comment type="caution">
    <text evidence="1">The sequence shown here is derived from an EMBL/GenBank/DDBJ whole genome shotgun (WGS) entry which is preliminary data.</text>
</comment>
<reference evidence="1 2" key="1">
    <citation type="journal article" date="2021" name="Hortic Res">
        <title>High-quality reference genome and annotation aids understanding of berry development for evergreen blueberry (Vaccinium darrowii).</title>
        <authorList>
            <person name="Yu J."/>
            <person name="Hulse-Kemp A.M."/>
            <person name="Babiker E."/>
            <person name="Staton M."/>
        </authorList>
    </citation>
    <scope>NUCLEOTIDE SEQUENCE [LARGE SCALE GENOMIC DNA]</scope>
    <source>
        <strain evidence="2">cv. NJ 8807/NJ 8810</strain>
        <tissue evidence="1">Young leaf</tissue>
    </source>
</reference>
<evidence type="ECO:0000313" key="2">
    <source>
        <dbReference type="Proteomes" id="UP000828048"/>
    </source>
</evidence>
<dbReference type="Proteomes" id="UP000828048">
    <property type="component" value="Chromosome 7"/>
</dbReference>
<keyword evidence="2" id="KW-1185">Reference proteome</keyword>
<accession>A0ACB7YAL8</accession>
<sequence>MGSIPEIPVGALLSSAANNNKNNIPLLGYGTASWPFGEAGEIVKESILTAIKLGYRHFDAAAVYESEQCLGEAISLALDTGLIKSRSELFITSKLWCSDVHPRRVLPALQNTLQKLGLEYLDLYLIHFPISMKPEGGYAVPFSQSDLLPMDFKSVWEAMEECHKLGLTKNIGVSNFSSKKIEQLLLTANIRPAVNQVEISPLWQQKKLRKFCEEHGIHVTAYSPLGARGTLWGTNEVMECEVLKEIAKSKGKTVAQVCLRWVYEQGVSVLVKSFNEERIRENLNIFGWMLSPEESEKINQILQRKGYRGIEFLSDGGPFKTVEDLWDEEIDLHVTE</sequence>
<organism evidence="1 2">
    <name type="scientific">Vaccinium darrowii</name>
    <dbReference type="NCBI Taxonomy" id="229202"/>
    <lineage>
        <taxon>Eukaryota</taxon>
        <taxon>Viridiplantae</taxon>
        <taxon>Streptophyta</taxon>
        <taxon>Embryophyta</taxon>
        <taxon>Tracheophyta</taxon>
        <taxon>Spermatophyta</taxon>
        <taxon>Magnoliopsida</taxon>
        <taxon>eudicotyledons</taxon>
        <taxon>Gunneridae</taxon>
        <taxon>Pentapetalae</taxon>
        <taxon>asterids</taxon>
        <taxon>Ericales</taxon>
        <taxon>Ericaceae</taxon>
        <taxon>Vaccinioideae</taxon>
        <taxon>Vaccinieae</taxon>
        <taxon>Vaccinium</taxon>
    </lineage>
</organism>